<evidence type="ECO:0000256" key="6">
    <source>
        <dbReference type="ARBA" id="ARBA00022989"/>
    </source>
</evidence>
<keyword evidence="7 8" id="KW-0472">Membrane</keyword>
<feature type="transmembrane region" description="Helical" evidence="8">
    <location>
        <begin position="192"/>
        <end position="209"/>
    </location>
</feature>
<comment type="similarity">
    <text evidence="2">Belongs to the binding-protein-dependent transport system permease family. FecCD subfamily.</text>
</comment>
<evidence type="ECO:0000256" key="7">
    <source>
        <dbReference type="ARBA" id="ARBA00023136"/>
    </source>
</evidence>
<dbReference type="Gene3D" id="1.10.3470.10">
    <property type="entry name" value="ABC transporter involved in vitamin B12 uptake, BtuC"/>
    <property type="match status" value="1"/>
</dbReference>
<gene>
    <name evidence="9" type="ORF">GCM10023095_07300</name>
</gene>
<dbReference type="PANTHER" id="PTHR30472:SF25">
    <property type="entry name" value="ABC TRANSPORTER PERMEASE PROTEIN MJ0876-RELATED"/>
    <property type="match status" value="1"/>
</dbReference>
<keyword evidence="3" id="KW-0813">Transport</keyword>
<reference evidence="10" key="1">
    <citation type="journal article" date="2019" name="Int. J. Syst. Evol. Microbiol.">
        <title>The Global Catalogue of Microorganisms (GCM) 10K type strain sequencing project: providing services to taxonomists for standard genome sequencing and annotation.</title>
        <authorList>
            <consortium name="The Broad Institute Genomics Platform"/>
            <consortium name="The Broad Institute Genome Sequencing Center for Infectious Disease"/>
            <person name="Wu L."/>
            <person name="Ma J."/>
        </authorList>
    </citation>
    <scope>NUCLEOTIDE SEQUENCE [LARGE SCALE GENOMIC DNA]</scope>
    <source>
        <strain evidence="10">JCM 32226</strain>
    </source>
</reference>
<keyword evidence="6 8" id="KW-1133">Transmembrane helix</keyword>
<dbReference type="InterPro" id="IPR000522">
    <property type="entry name" value="ABC_transptr_permease_BtuC"/>
</dbReference>
<accession>A0ABP8PZ32</accession>
<dbReference type="Proteomes" id="UP001501321">
    <property type="component" value="Unassembled WGS sequence"/>
</dbReference>
<dbReference type="Pfam" id="PF01032">
    <property type="entry name" value="FecCD"/>
    <property type="match status" value="1"/>
</dbReference>
<evidence type="ECO:0000313" key="9">
    <source>
        <dbReference type="EMBL" id="GAA4494916.1"/>
    </source>
</evidence>
<dbReference type="CDD" id="cd06550">
    <property type="entry name" value="TM_ABC_iron-siderophores_like"/>
    <property type="match status" value="1"/>
</dbReference>
<proteinExistence type="inferred from homology"/>
<dbReference type="EMBL" id="BAABFC010000003">
    <property type="protein sequence ID" value="GAA4494916.1"/>
    <property type="molecule type" value="Genomic_DNA"/>
</dbReference>
<feature type="transmembrane region" description="Helical" evidence="8">
    <location>
        <begin position="242"/>
        <end position="269"/>
    </location>
</feature>
<dbReference type="PANTHER" id="PTHR30472">
    <property type="entry name" value="FERRIC ENTEROBACTIN TRANSPORT SYSTEM PERMEASE PROTEIN"/>
    <property type="match status" value="1"/>
</dbReference>
<dbReference type="InterPro" id="IPR037294">
    <property type="entry name" value="ABC_BtuC-like"/>
</dbReference>
<protein>
    <submittedName>
        <fullName evidence="9">Iron ABC transporter permease</fullName>
    </submittedName>
</protein>
<feature type="transmembrane region" description="Helical" evidence="8">
    <location>
        <begin position="88"/>
        <end position="107"/>
    </location>
</feature>
<evidence type="ECO:0000313" key="10">
    <source>
        <dbReference type="Proteomes" id="UP001501321"/>
    </source>
</evidence>
<organism evidence="9 10">
    <name type="scientific">Pseudaeromonas paramecii</name>
    <dbReference type="NCBI Taxonomy" id="2138166"/>
    <lineage>
        <taxon>Bacteria</taxon>
        <taxon>Pseudomonadati</taxon>
        <taxon>Pseudomonadota</taxon>
        <taxon>Gammaproteobacteria</taxon>
        <taxon>Aeromonadales</taxon>
        <taxon>Aeromonadaceae</taxon>
        <taxon>Pseudaeromonas</taxon>
    </lineage>
</organism>
<name>A0ABP8PZ32_9GAMM</name>
<feature type="transmembrane region" description="Helical" evidence="8">
    <location>
        <begin position="307"/>
        <end position="327"/>
    </location>
</feature>
<feature type="transmembrane region" description="Helical" evidence="8">
    <location>
        <begin position="113"/>
        <end position="138"/>
    </location>
</feature>
<comment type="subcellular location">
    <subcellularLocation>
        <location evidence="1">Cell membrane</location>
        <topology evidence="1">Multi-pass membrane protein</topology>
    </subcellularLocation>
</comment>
<dbReference type="SUPFAM" id="SSF81345">
    <property type="entry name" value="ABC transporter involved in vitamin B12 uptake, BtuC"/>
    <property type="match status" value="1"/>
</dbReference>
<keyword evidence="10" id="KW-1185">Reference proteome</keyword>
<evidence type="ECO:0000256" key="8">
    <source>
        <dbReference type="SAM" id="Phobius"/>
    </source>
</evidence>
<feature type="transmembrane region" description="Helical" evidence="8">
    <location>
        <begin position="56"/>
        <end position="76"/>
    </location>
</feature>
<sequence>MMSRRSLHWLWLPLLPGLGLLSLTSGALGLSAADTWAALTGQGEPLHSTVLWQIRLPRSLLALAIGGLLALTGALLQGLFRNPLADPGIIGVSAGAALGAGLAIVVLPGVGLAWLALGSTALLAFVGGVVTTALVYYLARGPFGTSMGMLLLAGVAISALAFAVLGLLNYVADDEQLRNLSLWQMGSLGGASWPQVLLAWGCLALLAGWSRYRAQAFNALLLGEADARHLGVAVERLKWQTVLFCALGVGVAVAVSGIIGFIGLMVPHLVRMSVGPDYRRLLPHSLLAGAALLLVADWLARRLAAPAEIPVGLITAALGAPFFLWLLRQQQGRAL</sequence>
<keyword evidence="5 8" id="KW-0812">Transmembrane</keyword>
<evidence type="ECO:0000256" key="4">
    <source>
        <dbReference type="ARBA" id="ARBA00022475"/>
    </source>
</evidence>
<keyword evidence="4" id="KW-1003">Cell membrane</keyword>
<evidence type="ECO:0000256" key="5">
    <source>
        <dbReference type="ARBA" id="ARBA00022692"/>
    </source>
</evidence>
<feature type="transmembrane region" description="Helical" evidence="8">
    <location>
        <begin position="150"/>
        <end position="172"/>
    </location>
</feature>
<comment type="caution">
    <text evidence="9">The sequence shown here is derived from an EMBL/GenBank/DDBJ whole genome shotgun (WGS) entry which is preliminary data.</text>
</comment>
<evidence type="ECO:0000256" key="3">
    <source>
        <dbReference type="ARBA" id="ARBA00022448"/>
    </source>
</evidence>
<evidence type="ECO:0000256" key="2">
    <source>
        <dbReference type="ARBA" id="ARBA00007935"/>
    </source>
</evidence>
<evidence type="ECO:0000256" key="1">
    <source>
        <dbReference type="ARBA" id="ARBA00004651"/>
    </source>
</evidence>